<protein>
    <recommendedName>
        <fullName evidence="6">PPIase cyclophilin-type domain-containing protein</fullName>
    </recommendedName>
</protein>
<dbReference type="InterPro" id="IPR029000">
    <property type="entry name" value="Cyclophilin-like_dom_sf"/>
</dbReference>
<feature type="domain" description="PPIase cyclophilin-type" evidence="6">
    <location>
        <begin position="18"/>
        <end position="170"/>
    </location>
</feature>
<name>A0A0D1Y2Y5_9PEZI</name>
<dbReference type="InParanoid" id="A0A0D1Y2Y5"/>
<keyword evidence="8" id="KW-1185">Reference proteome</keyword>
<sequence>MSSLYNLEPQPTAKVILNTTAGDIELELFAKQTPITSRNFLQLCLDGYYDGTIFHRLVPNFVIQGGDPTGTGSGGESSYEDGKPFQDEFHSRLRFNRRGLLGMANSGKNDNTSQFFLTLGETPELQGKNTMFGRVVGDTIYNLMKMGEGELAGPDTDRPLYPYKIKSTEILVNPFEDMVKRDLKKRAVAATVEEEKKKPKRKAGKAILSFAGDEDEENDVAPVIKKPKFNPKLVSGGQDLPKNPPASPAVPTLDTKKERPAPKPRKSPSPSPPPRRDQILSGLARTSSKRPASPSHSDSDSESDSEPEQVKKVSDLVSKTNAQIEELKASMRRKAPAPAPAAKKKSALEAMIPETSTRGRKRGAVKEDPNAMKLFAAFKSKLDSIPVETQRDEGEEGSKQAIPGEGSGPIGDDEDEAALCDLHFIANCQSCSKWDQAAASDDDEDLKGTGWMSHKLTFAKDRLGKDLEWKRKNEEELLVIDPREREKDLGIGRKKGKEDRERDQPRRRDKTSDLDRRR</sequence>
<dbReference type="RefSeq" id="XP_016219260.1">
    <property type="nucleotide sequence ID" value="XM_016353003.1"/>
</dbReference>
<dbReference type="GO" id="GO:0003755">
    <property type="term" value="F:peptidyl-prolyl cis-trans isomerase activity"/>
    <property type="evidence" value="ECO:0007669"/>
    <property type="project" value="UniProtKB-EC"/>
</dbReference>
<evidence type="ECO:0000313" key="8">
    <source>
        <dbReference type="Proteomes" id="UP000053259"/>
    </source>
</evidence>
<keyword evidence="3" id="KW-0539">Nucleus</keyword>
<dbReference type="PROSITE" id="PS00170">
    <property type="entry name" value="CSA_PPIASE_1"/>
    <property type="match status" value="1"/>
</dbReference>
<gene>
    <name evidence="7" type="ORF">PV09_00285</name>
</gene>
<accession>A0A0D1Y2Y5</accession>
<evidence type="ECO:0000259" key="6">
    <source>
        <dbReference type="PROSITE" id="PS50072"/>
    </source>
</evidence>
<dbReference type="InterPro" id="IPR044666">
    <property type="entry name" value="Cyclophilin_A-like"/>
</dbReference>
<feature type="compositionally biased region" description="Basic and acidic residues" evidence="5">
    <location>
        <begin position="389"/>
        <end position="398"/>
    </location>
</feature>
<dbReference type="HOGENOM" id="CLU_012062_14_5_1"/>
<evidence type="ECO:0000256" key="1">
    <source>
        <dbReference type="ARBA" id="ARBA00000971"/>
    </source>
</evidence>
<proteinExistence type="inferred from homology"/>
<feature type="region of interest" description="Disordered" evidence="5">
    <location>
        <begin position="481"/>
        <end position="518"/>
    </location>
</feature>
<dbReference type="PANTHER" id="PTHR45625:SF6">
    <property type="entry name" value="SPLICEOSOME-ASSOCIATED PROTEIN CWC27 HOMOLOG"/>
    <property type="match status" value="1"/>
</dbReference>
<reference evidence="7 8" key="1">
    <citation type="submission" date="2015-01" db="EMBL/GenBank/DDBJ databases">
        <title>The Genome Sequence of Ochroconis gallopava CBS43764.</title>
        <authorList>
            <consortium name="The Broad Institute Genomics Platform"/>
            <person name="Cuomo C."/>
            <person name="de Hoog S."/>
            <person name="Gorbushina A."/>
            <person name="Stielow B."/>
            <person name="Teixiera M."/>
            <person name="Abouelleil A."/>
            <person name="Chapman S.B."/>
            <person name="Priest M."/>
            <person name="Young S.K."/>
            <person name="Wortman J."/>
            <person name="Nusbaum C."/>
            <person name="Birren B."/>
        </authorList>
    </citation>
    <scope>NUCLEOTIDE SEQUENCE [LARGE SCALE GENOMIC DNA]</scope>
    <source>
        <strain evidence="7 8">CBS 43764</strain>
    </source>
</reference>
<organism evidence="7 8">
    <name type="scientific">Verruconis gallopava</name>
    <dbReference type="NCBI Taxonomy" id="253628"/>
    <lineage>
        <taxon>Eukaryota</taxon>
        <taxon>Fungi</taxon>
        <taxon>Dikarya</taxon>
        <taxon>Ascomycota</taxon>
        <taxon>Pezizomycotina</taxon>
        <taxon>Dothideomycetes</taxon>
        <taxon>Pleosporomycetidae</taxon>
        <taxon>Venturiales</taxon>
        <taxon>Sympoventuriaceae</taxon>
        <taxon>Verruconis</taxon>
    </lineage>
</organism>
<dbReference type="Pfam" id="PF00160">
    <property type="entry name" value="Pro_isomerase"/>
    <property type="match status" value="1"/>
</dbReference>
<comment type="catalytic activity">
    <reaction evidence="1">
        <text>[protein]-peptidylproline (omega=180) = [protein]-peptidylproline (omega=0)</text>
        <dbReference type="Rhea" id="RHEA:16237"/>
        <dbReference type="Rhea" id="RHEA-COMP:10747"/>
        <dbReference type="Rhea" id="RHEA-COMP:10748"/>
        <dbReference type="ChEBI" id="CHEBI:83833"/>
        <dbReference type="ChEBI" id="CHEBI:83834"/>
        <dbReference type="EC" id="5.2.1.8"/>
    </reaction>
</comment>
<dbReference type="GO" id="GO:0006457">
    <property type="term" value="P:protein folding"/>
    <property type="evidence" value="ECO:0007669"/>
    <property type="project" value="InterPro"/>
</dbReference>
<dbReference type="InterPro" id="IPR020892">
    <property type="entry name" value="Cyclophilin-type_PPIase_CS"/>
</dbReference>
<dbReference type="PRINTS" id="PR00153">
    <property type="entry name" value="CSAPPISMRASE"/>
</dbReference>
<evidence type="ECO:0000256" key="4">
    <source>
        <dbReference type="ARBA" id="ARBA00038509"/>
    </source>
</evidence>
<dbReference type="InterPro" id="IPR002130">
    <property type="entry name" value="Cyclophilin-type_PPIase_dom"/>
</dbReference>
<dbReference type="VEuPathDB" id="FungiDB:PV09_00285"/>
<dbReference type="EMBL" id="KN847529">
    <property type="protein sequence ID" value="KIW09391.1"/>
    <property type="molecule type" value="Genomic_DNA"/>
</dbReference>
<dbReference type="PANTHER" id="PTHR45625">
    <property type="entry name" value="PEPTIDYL-PROLYL CIS-TRANS ISOMERASE-RELATED"/>
    <property type="match status" value="1"/>
</dbReference>
<dbReference type="Gene3D" id="2.40.100.10">
    <property type="entry name" value="Cyclophilin-like"/>
    <property type="match status" value="1"/>
</dbReference>
<dbReference type="Proteomes" id="UP000053259">
    <property type="component" value="Unassembled WGS sequence"/>
</dbReference>
<dbReference type="OrthoDB" id="442970at2759"/>
<dbReference type="GO" id="GO:0071013">
    <property type="term" value="C:catalytic step 2 spliceosome"/>
    <property type="evidence" value="ECO:0007669"/>
    <property type="project" value="TreeGrafter"/>
</dbReference>
<dbReference type="CDD" id="cd01925">
    <property type="entry name" value="cyclophilin_CeCYP16-like"/>
    <property type="match status" value="1"/>
</dbReference>
<comment type="similarity">
    <text evidence="4">Belongs to the cyclophilin-type PPIase family. CWC27 subfamily.</text>
</comment>
<dbReference type="GeneID" id="27308258"/>
<dbReference type="STRING" id="253628.A0A0D1Y2Y5"/>
<evidence type="ECO:0000256" key="5">
    <source>
        <dbReference type="SAM" id="MobiDB-lite"/>
    </source>
</evidence>
<comment type="subcellular location">
    <subcellularLocation>
        <location evidence="2">Nucleus</location>
    </subcellularLocation>
</comment>
<dbReference type="SUPFAM" id="SSF50891">
    <property type="entry name" value="Cyclophilin-like"/>
    <property type="match status" value="1"/>
</dbReference>
<dbReference type="AlphaFoldDB" id="A0A0D1Y2Y5"/>
<evidence type="ECO:0000256" key="3">
    <source>
        <dbReference type="ARBA" id="ARBA00023242"/>
    </source>
</evidence>
<feature type="region of interest" description="Disordered" evidence="5">
    <location>
        <begin position="214"/>
        <end position="368"/>
    </location>
</feature>
<evidence type="ECO:0000256" key="2">
    <source>
        <dbReference type="ARBA" id="ARBA00004123"/>
    </source>
</evidence>
<feature type="region of interest" description="Disordered" evidence="5">
    <location>
        <begin position="384"/>
        <end position="415"/>
    </location>
</feature>
<evidence type="ECO:0000313" key="7">
    <source>
        <dbReference type="EMBL" id="KIW09391.1"/>
    </source>
</evidence>
<dbReference type="PROSITE" id="PS50072">
    <property type="entry name" value="CSA_PPIASE_2"/>
    <property type="match status" value="1"/>
</dbReference>